<dbReference type="PANTHER" id="PTHR41523:SF8">
    <property type="entry name" value="ETHYLENE RESPONSE SENSOR PROTEIN"/>
    <property type="match status" value="1"/>
</dbReference>
<dbReference type="InterPro" id="IPR013656">
    <property type="entry name" value="PAS_4"/>
</dbReference>
<evidence type="ECO:0000256" key="5">
    <source>
        <dbReference type="ARBA" id="ARBA00022741"/>
    </source>
</evidence>
<name>A0A8J3YQW8_9ACTN</name>
<dbReference type="InterPro" id="IPR005467">
    <property type="entry name" value="His_kinase_dom"/>
</dbReference>
<dbReference type="Gene3D" id="3.30.450.280">
    <property type="entry name" value="GAF domain"/>
    <property type="match status" value="1"/>
</dbReference>
<accession>A0A8J3YQW8</accession>
<evidence type="ECO:0000313" key="9">
    <source>
        <dbReference type="EMBL" id="GIJ50164.1"/>
    </source>
</evidence>
<dbReference type="Pfam" id="PF08448">
    <property type="entry name" value="PAS_4"/>
    <property type="match status" value="1"/>
</dbReference>
<dbReference type="EC" id="2.7.13.3" evidence="2"/>
<dbReference type="EMBL" id="BOPF01000033">
    <property type="protein sequence ID" value="GIJ50164.1"/>
    <property type="molecule type" value="Genomic_DNA"/>
</dbReference>
<dbReference type="PROSITE" id="PS50109">
    <property type="entry name" value="HIS_KIN"/>
    <property type="match status" value="1"/>
</dbReference>
<evidence type="ECO:0000256" key="2">
    <source>
        <dbReference type="ARBA" id="ARBA00012438"/>
    </source>
</evidence>
<dbReference type="Proteomes" id="UP000619260">
    <property type="component" value="Unassembled WGS sequence"/>
</dbReference>
<evidence type="ECO:0000256" key="7">
    <source>
        <dbReference type="ARBA" id="ARBA00022840"/>
    </source>
</evidence>
<dbReference type="SMART" id="SM00911">
    <property type="entry name" value="HWE_HK"/>
    <property type="match status" value="1"/>
</dbReference>
<dbReference type="Pfam" id="PF02518">
    <property type="entry name" value="HATPase_c"/>
    <property type="match status" value="1"/>
</dbReference>
<evidence type="ECO:0000313" key="10">
    <source>
        <dbReference type="Proteomes" id="UP000619260"/>
    </source>
</evidence>
<dbReference type="CDD" id="cd00130">
    <property type="entry name" value="PAS"/>
    <property type="match status" value="1"/>
</dbReference>
<evidence type="ECO:0000256" key="1">
    <source>
        <dbReference type="ARBA" id="ARBA00000085"/>
    </source>
</evidence>
<dbReference type="InterPro" id="IPR038424">
    <property type="entry name" value="H_kinase_PdtaS_GAF_sf"/>
</dbReference>
<dbReference type="InterPro" id="IPR003594">
    <property type="entry name" value="HATPase_dom"/>
</dbReference>
<comment type="catalytic activity">
    <reaction evidence="1">
        <text>ATP + protein L-histidine = ADP + protein N-phospho-L-histidine.</text>
        <dbReference type="EC" id="2.7.13.3"/>
    </reaction>
</comment>
<dbReference type="SMART" id="SM00387">
    <property type="entry name" value="HATPase_c"/>
    <property type="match status" value="1"/>
</dbReference>
<comment type="caution">
    <text evidence="9">The sequence shown here is derived from an EMBL/GenBank/DDBJ whole genome shotgun (WGS) entry which is preliminary data.</text>
</comment>
<evidence type="ECO:0000259" key="8">
    <source>
        <dbReference type="PROSITE" id="PS50109"/>
    </source>
</evidence>
<evidence type="ECO:0000256" key="6">
    <source>
        <dbReference type="ARBA" id="ARBA00022777"/>
    </source>
</evidence>
<reference evidence="9" key="1">
    <citation type="submission" date="2021-01" db="EMBL/GenBank/DDBJ databases">
        <title>Whole genome shotgun sequence of Virgisporangium aliadipatigenens NBRC 105644.</title>
        <authorList>
            <person name="Komaki H."/>
            <person name="Tamura T."/>
        </authorList>
    </citation>
    <scope>NUCLEOTIDE SEQUENCE</scope>
    <source>
        <strain evidence="9">NBRC 105644</strain>
    </source>
</reference>
<feature type="domain" description="Histidine kinase" evidence="8">
    <location>
        <begin position="300"/>
        <end position="494"/>
    </location>
</feature>
<protein>
    <recommendedName>
        <fullName evidence="2">histidine kinase</fullName>
        <ecNumber evidence="2">2.7.13.3</ecNumber>
    </recommendedName>
</protein>
<dbReference type="Gene3D" id="3.30.565.10">
    <property type="entry name" value="Histidine kinase-like ATPase, C-terminal domain"/>
    <property type="match status" value="1"/>
</dbReference>
<evidence type="ECO:0000256" key="4">
    <source>
        <dbReference type="ARBA" id="ARBA00022679"/>
    </source>
</evidence>
<keyword evidence="10" id="KW-1185">Reference proteome</keyword>
<proteinExistence type="predicted"/>
<keyword evidence="7" id="KW-0067">ATP-binding</keyword>
<dbReference type="GO" id="GO:0005524">
    <property type="term" value="F:ATP binding"/>
    <property type="evidence" value="ECO:0007669"/>
    <property type="project" value="UniProtKB-KW"/>
</dbReference>
<evidence type="ECO:0000256" key="3">
    <source>
        <dbReference type="ARBA" id="ARBA00022553"/>
    </source>
</evidence>
<dbReference type="InterPro" id="IPR036890">
    <property type="entry name" value="HATPase_C_sf"/>
</dbReference>
<dbReference type="InterPro" id="IPR011495">
    <property type="entry name" value="Sig_transdc_His_kin_sub2_dim/P"/>
</dbReference>
<dbReference type="Pfam" id="PF12282">
    <property type="entry name" value="GAF_PdtaS"/>
    <property type="match status" value="1"/>
</dbReference>
<keyword evidence="6" id="KW-0418">Kinase</keyword>
<dbReference type="Gene3D" id="3.30.450.20">
    <property type="entry name" value="PAS domain"/>
    <property type="match status" value="1"/>
</dbReference>
<keyword evidence="5" id="KW-0547">Nucleotide-binding</keyword>
<dbReference type="PANTHER" id="PTHR41523">
    <property type="entry name" value="TWO-COMPONENT SYSTEM SENSOR PROTEIN"/>
    <property type="match status" value="1"/>
</dbReference>
<dbReference type="GO" id="GO:0004673">
    <property type="term" value="F:protein histidine kinase activity"/>
    <property type="evidence" value="ECO:0007669"/>
    <property type="project" value="UniProtKB-EC"/>
</dbReference>
<organism evidence="9 10">
    <name type="scientific">Virgisporangium aliadipatigenens</name>
    <dbReference type="NCBI Taxonomy" id="741659"/>
    <lineage>
        <taxon>Bacteria</taxon>
        <taxon>Bacillati</taxon>
        <taxon>Actinomycetota</taxon>
        <taxon>Actinomycetes</taxon>
        <taxon>Micromonosporales</taxon>
        <taxon>Micromonosporaceae</taxon>
        <taxon>Virgisporangium</taxon>
    </lineage>
</organism>
<dbReference type="SUPFAM" id="SSF55874">
    <property type="entry name" value="ATPase domain of HSP90 chaperone/DNA topoisomerase II/histidine kinase"/>
    <property type="match status" value="1"/>
</dbReference>
<keyword evidence="4" id="KW-0808">Transferase</keyword>
<dbReference type="InterPro" id="IPR022066">
    <property type="entry name" value="PdtaS_GAF"/>
</dbReference>
<dbReference type="AlphaFoldDB" id="A0A8J3YQW8"/>
<keyword evidence="3" id="KW-0597">Phosphoprotein</keyword>
<dbReference type="InterPro" id="IPR011102">
    <property type="entry name" value="Sig_transdc_His_kinase_HWE"/>
</dbReference>
<dbReference type="InterPro" id="IPR000014">
    <property type="entry name" value="PAS"/>
</dbReference>
<dbReference type="Pfam" id="PF07568">
    <property type="entry name" value="HisKA_2"/>
    <property type="match status" value="1"/>
</dbReference>
<gene>
    <name evidence="9" type="ORF">Val02_70500</name>
</gene>
<sequence length="495" mass="53134">MLVSTLRDLVEEHTSLEPVDIEHLHRLAGDWQLVSDLSFADLLMWVPRDSGGEFICVAQVRPSTAGTAYQDDQVGRIAGGPEVAHLAVARNQGRIWREGDPVWYGDTPARHEAIPVRRPGSSRVIAILGRDTNLSTARTPSQLELNYLTTADDLAQMVADGSFPPVLHPGELTSAPRVGDGLVRLDASGKVTYASPNAQSAFRRLGLTAHLVGEDLAALVGRLSDDPLEGTDAAERIVAALRGEAPARKEVEARGATVLTRALPLMPASVPIGALVLIRDVTEVRRRDRQLITKDATIREIHHRVKNNLQTVAALLRLQARRVGVPAARAALEESVRRVASIAMVHETLSHSGNEAVEFDGIVDRVIAAAAEVSATESRVVLRREGSFGVLPAEIATPLVMILNELVQNAVEHAFGPGEGGEVVVSAHRKRREVHVAVTDTGRGLPETFDMDASERLGLQIVRTLASGELRGSIEIRGGANGGTEAALVVPLSKR</sequence>